<organism evidence="1 2">
    <name type="scientific">Polyangium mundeleinium</name>
    <dbReference type="NCBI Taxonomy" id="2995306"/>
    <lineage>
        <taxon>Bacteria</taxon>
        <taxon>Pseudomonadati</taxon>
        <taxon>Myxococcota</taxon>
        <taxon>Polyangia</taxon>
        <taxon>Polyangiales</taxon>
        <taxon>Polyangiaceae</taxon>
        <taxon>Polyangium</taxon>
    </lineage>
</organism>
<accession>A0ABT5ERV9</accession>
<keyword evidence="2" id="KW-1185">Reference proteome</keyword>
<protein>
    <recommendedName>
        <fullName evidence="3">Dioxygenase</fullName>
    </recommendedName>
</protein>
<evidence type="ECO:0008006" key="3">
    <source>
        <dbReference type="Google" id="ProtNLM"/>
    </source>
</evidence>
<proteinExistence type="predicted"/>
<comment type="caution">
    <text evidence="1">The sequence shown here is derived from an EMBL/GenBank/DDBJ whole genome shotgun (WGS) entry which is preliminary data.</text>
</comment>
<gene>
    <name evidence="1" type="ORF">POL67_24625</name>
</gene>
<reference evidence="1 2" key="1">
    <citation type="submission" date="2022-11" db="EMBL/GenBank/DDBJ databases">
        <title>Minimal conservation of predation-associated metabolite biosynthetic gene clusters underscores biosynthetic potential of Myxococcota including descriptions for ten novel species: Archangium lansinium sp. nov., Myxococcus landrumus sp. nov., Nannocystis bai.</title>
        <authorList>
            <person name="Ahearne A."/>
            <person name="Stevens C."/>
            <person name="Dowd S."/>
        </authorList>
    </citation>
    <scope>NUCLEOTIDE SEQUENCE [LARGE SCALE GENOMIC DNA]</scope>
    <source>
        <strain evidence="1 2">RJM3</strain>
    </source>
</reference>
<name>A0ABT5ERV9_9BACT</name>
<dbReference type="EMBL" id="JAQNDO010000001">
    <property type="protein sequence ID" value="MDC0744541.1"/>
    <property type="molecule type" value="Genomic_DNA"/>
</dbReference>
<dbReference type="Proteomes" id="UP001221411">
    <property type="component" value="Unassembled WGS sequence"/>
</dbReference>
<evidence type="ECO:0000313" key="2">
    <source>
        <dbReference type="Proteomes" id="UP001221411"/>
    </source>
</evidence>
<sequence length="433" mass="47342">MEPPPLPKVVPTLAAEPFAPKGTHPEMLFGIEGGLAVVEDLRVGRLVDGERIEWVGQIVDDNKHLGGSHIVSVHGRFPDAVDVIYQSNEGRAPQPTYFPLTGKGERFRVGDGGSPGVIAGVATVGESTLVSAMMYEGYVFKTVRGPARVYKHLSHAAAGCRPEDEFRFMGHTGEVPAIAPRAFAATETGTMMTVGFNCGKGNPAAEVWEKSGKSRPLALSPFLLDMQYRPEFLKGRGDELFLFPGKGEPILHYVNGKFGSLPRLDKPFKRAFVSNGQLHASDGRTIHRFDDGRWTPIAHLAWPTSFDTMALEKDTLWASAGMTVLKLRETKSIAFEDGCPTPFVYLYDVAPQNAPDFTFPTTQKALSTFEGAADLGLVEFFEGTRRLGITVKSKAQGEAVVAHLKATMTDEDPRLLCYAPKKNRVIPMKPKRK</sequence>
<evidence type="ECO:0000313" key="1">
    <source>
        <dbReference type="EMBL" id="MDC0744541.1"/>
    </source>
</evidence>
<dbReference type="RefSeq" id="WP_271921160.1">
    <property type="nucleotide sequence ID" value="NZ_JAQNDO010000001.1"/>
</dbReference>